<dbReference type="InterPro" id="IPR050557">
    <property type="entry name" value="RTX_toxin/Mannuronan_C5-epim"/>
</dbReference>
<dbReference type="PROSITE" id="PS00330">
    <property type="entry name" value="HEMOLYSIN_CALCIUM"/>
    <property type="match status" value="5"/>
</dbReference>
<protein>
    <recommendedName>
        <fullName evidence="6">Calcium-binding protein</fullName>
    </recommendedName>
</protein>
<evidence type="ECO:0000313" key="5">
    <source>
        <dbReference type="Proteomes" id="UP000245629"/>
    </source>
</evidence>
<sequence>MGQEDSPMAVERVEGTSGNDRIWRRAGSQWLLGFAGNDTLGPGSGTDTVDGGSGDDLLYGGDDGDPDRLIGGPGNDAFWVNGPEDTIVEYSGGGRDTVHARYGWTLGDHLEDLTLQEKGASANGTATGNALSNRLTGNSGDNALFGLLGNDTLIGLDGNDALWGGRDDDSLEGGAGNDLLDGGSGSDSLRGGAGNDTLRAGDVISWDFLTGGPGDDLYYVRGRIDPFDHLDYTVEQPDEGIDTVISEGSWWLSDNTENLIIQEGDPYDGLTGWGNALSNRLVGSSYGNWLLGREGDDTLDGLGGDDILQGSAGNDVLLGRDGIDFFDGGSGDDLLDGGDGNDRLGISPDFNAVNTGRDTLIGGKGDDDLNGGGTPGKSDEVDFADAGDLIIFEAKDGGFGHDRLAGFNDRNDLIVFQGYRPDSLDGPVLISDITPYSRYPGALSWVANVAFKDGSTLYVTGISQGVPSFTEGSDYVFSESGRPIQAAPVAEAPSPGGIAAAVPGAAPSDPAAVERVEGTNGNDTIWRSAGSQWILGLAGDDTLGGGGGTDTVEGGAGNDVLFAGDDAVPDRLVGGTGNDSFWVNGPEDAVVEAAGEGIDTVFARYGWALGANLENLTLQEKGADSNGSATGNGLGNRLTGNGGNNWLDGQDGNDTIWAAAGNDSLEGGAGNDLMGGGQGMDTLLAGTGNDTLYAGDDTDMDSLIGGAGDDVYWVNGSDTRFDTWTPQDIIRERGGEGIDTVHVKGWWRLDANVENLIVQEPVPGVFSGGQGNELANRFVGSSSENEFNGDIGNDTINGMGGNDTLWGDSGNDVILGMAGRDILIGGYGDDLLDGGDGDDLLDIVGYGTEPARAGHDTIIGGRGNDRIDAGGSPSDGNTVNFADEGDLFLFAREGGGFGDDSLQGFNDETDRIVFQGYSHDDLTAPVTVTKVTPFPRYADSYSWTAELSFRDGSRLHVTGVSQGAPSFTEGSDFVFAAAGAGATPSP</sequence>
<dbReference type="KEGG" id="azz:DEW08_25785"/>
<dbReference type="GO" id="GO:0005576">
    <property type="term" value="C:extracellular region"/>
    <property type="evidence" value="ECO:0007669"/>
    <property type="project" value="UniProtKB-SubCell"/>
</dbReference>
<evidence type="ECO:0000256" key="3">
    <source>
        <dbReference type="SAM" id="MobiDB-lite"/>
    </source>
</evidence>
<geneLocation type="plasmid" evidence="4 5">
    <name>unnamed2</name>
</geneLocation>
<dbReference type="InterPro" id="IPR018511">
    <property type="entry name" value="Hemolysin-typ_Ca-bd_CS"/>
</dbReference>
<evidence type="ECO:0008006" key="6">
    <source>
        <dbReference type="Google" id="ProtNLM"/>
    </source>
</evidence>
<dbReference type="OrthoDB" id="7305593at2"/>
<keyword evidence="5" id="KW-1185">Reference proteome</keyword>
<dbReference type="Gene3D" id="2.150.10.10">
    <property type="entry name" value="Serralysin-like metalloprotease, C-terminal"/>
    <property type="match status" value="7"/>
</dbReference>
<dbReference type="EMBL" id="CP029357">
    <property type="protein sequence ID" value="AWK89443.1"/>
    <property type="molecule type" value="Genomic_DNA"/>
</dbReference>
<feature type="region of interest" description="Disordered" evidence="3">
    <location>
        <begin position="623"/>
        <end position="650"/>
    </location>
</feature>
<dbReference type="PANTHER" id="PTHR38340:SF1">
    <property type="entry name" value="S-LAYER PROTEIN"/>
    <property type="match status" value="1"/>
</dbReference>
<accession>A0A2S2CY53</accession>
<evidence type="ECO:0000256" key="2">
    <source>
        <dbReference type="ARBA" id="ARBA00022525"/>
    </source>
</evidence>
<evidence type="ECO:0000256" key="1">
    <source>
        <dbReference type="ARBA" id="ARBA00004613"/>
    </source>
</evidence>
<keyword evidence="2" id="KW-0964">Secreted</keyword>
<reference evidence="5" key="1">
    <citation type="submission" date="2018-05" db="EMBL/GenBank/DDBJ databases">
        <title>Azospirillum thermophila sp. nov., a novel isolated from hot spring.</title>
        <authorList>
            <person name="Zhao Z."/>
        </authorList>
    </citation>
    <scope>NUCLEOTIDE SEQUENCE [LARGE SCALE GENOMIC DNA]</scope>
    <source>
        <strain evidence="5">CFH 70021</strain>
        <plasmid evidence="5">unnamed2</plasmid>
    </source>
</reference>
<dbReference type="PRINTS" id="PR00313">
    <property type="entry name" value="CABNDNGRPT"/>
</dbReference>
<keyword evidence="4" id="KW-0614">Plasmid</keyword>
<name>A0A2S2CY53_9PROT</name>
<dbReference type="AlphaFoldDB" id="A0A2S2CY53"/>
<evidence type="ECO:0000313" key="4">
    <source>
        <dbReference type="EMBL" id="AWK89443.1"/>
    </source>
</evidence>
<organism evidence="4 5">
    <name type="scientific">Azospirillum thermophilum</name>
    <dbReference type="NCBI Taxonomy" id="2202148"/>
    <lineage>
        <taxon>Bacteria</taxon>
        <taxon>Pseudomonadati</taxon>
        <taxon>Pseudomonadota</taxon>
        <taxon>Alphaproteobacteria</taxon>
        <taxon>Rhodospirillales</taxon>
        <taxon>Azospirillaceae</taxon>
        <taxon>Azospirillum</taxon>
    </lineage>
</organism>
<proteinExistence type="predicted"/>
<dbReference type="PANTHER" id="PTHR38340">
    <property type="entry name" value="S-LAYER PROTEIN"/>
    <property type="match status" value="1"/>
</dbReference>
<gene>
    <name evidence="4" type="ORF">DEW08_25785</name>
</gene>
<dbReference type="InterPro" id="IPR011049">
    <property type="entry name" value="Serralysin-like_metalloprot_C"/>
</dbReference>
<comment type="subcellular location">
    <subcellularLocation>
        <location evidence="1">Secreted</location>
    </subcellularLocation>
</comment>
<feature type="region of interest" description="Disordered" evidence="3">
    <location>
        <begin position="173"/>
        <end position="192"/>
    </location>
</feature>
<dbReference type="GO" id="GO:0005509">
    <property type="term" value="F:calcium ion binding"/>
    <property type="evidence" value="ECO:0007669"/>
    <property type="project" value="InterPro"/>
</dbReference>
<dbReference type="Proteomes" id="UP000245629">
    <property type="component" value="Plasmid unnamed2"/>
</dbReference>
<dbReference type="Pfam" id="PF00353">
    <property type="entry name" value="HemolysinCabind"/>
    <property type="match status" value="13"/>
</dbReference>
<feature type="compositionally biased region" description="Low complexity" evidence="3">
    <location>
        <begin position="177"/>
        <end position="190"/>
    </location>
</feature>
<dbReference type="InterPro" id="IPR001343">
    <property type="entry name" value="Hemolysn_Ca-bd"/>
</dbReference>
<dbReference type="SUPFAM" id="SSF51120">
    <property type="entry name" value="beta-Roll"/>
    <property type="match status" value="5"/>
</dbReference>